<dbReference type="SUPFAM" id="SSF81342">
    <property type="entry name" value="Transmembrane di-heme cytochromes"/>
    <property type="match status" value="1"/>
</dbReference>
<dbReference type="GO" id="GO:0020037">
    <property type="term" value="F:heme binding"/>
    <property type="evidence" value="ECO:0007669"/>
    <property type="project" value="TreeGrafter"/>
</dbReference>
<accession>A0A222P2A4</accession>
<evidence type="ECO:0000256" key="1">
    <source>
        <dbReference type="ARBA" id="ARBA00001970"/>
    </source>
</evidence>
<dbReference type="AlphaFoldDB" id="A0A222P2A4"/>
<dbReference type="Proteomes" id="UP000201728">
    <property type="component" value="Chromosome"/>
</dbReference>
<feature type="transmembrane region" description="Helical" evidence="13">
    <location>
        <begin position="14"/>
        <end position="33"/>
    </location>
</feature>
<dbReference type="RefSeq" id="WP_094090977.1">
    <property type="nucleotide sequence ID" value="NZ_CP016397.1"/>
</dbReference>
<evidence type="ECO:0000256" key="3">
    <source>
        <dbReference type="ARBA" id="ARBA00022448"/>
    </source>
</evidence>
<evidence type="ECO:0000313" key="16">
    <source>
        <dbReference type="Proteomes" id="UP000201728"/>
    </source>
</evidence>
<dbReference type="InterPro" id="IPR016174">
    <property type="entry name" value="Di-haem_cyt_TM"/>
</dbReference>
<reference evidence="16" key="1">
    <citation type="submission" date="2016-07" db="EMBL/GenBank/DDBJ databases">
        <authorList>
            <person name="Florea S."/>
            <person name="Webb J.S."/>
            <person name="Jaromczyk J."/>
            <person name="Schardl C.L."/>
        </authorList>
    </citation>
    <scope>NUCLEOTIDE SEQUENCE [LARGE SCALE GENOMIC DNA]</scope>
    <source>
        <strain evidence="16">CDC-D5610</strain>
    </source>
</reference>
<comment type="cofactor">
    <cofactor evidence="1">
        <name>heme b</name>
        <dbReference type="ChEBI" id="CHEBI:60344"/>
    </cofactor>
</comment>
<keyword evidence="3" id="KW-0813">Transport</keyword>
<evidence type="ECO:0000256" key="12">
    <source>
        <dbReference type="ARBA" id="ARBA00037975"/>
    </source>
</evidence>
<gene>
    <name evidence="15" type="ORF">clem_07105</name>
</gene>
<proteinExistence type="inferred from homology"/>
<evidence type="ECO:0000256" key="5">
    <source>
        <dbReference type="ARBA" id="ARBA00022617"/>
    </source>
</evidence>
<dbReference type="Gene3D" id="1.20.950.20">
    <property type="entry name" value="Transmembrane di-heme cytochromes, Chain C"/>
    <property type="match status" value="1"/>
</dbReference>
<evidence type="ECO:0000256" key="6">
    <source>
        <dbReference type="ARBA" id="ARBA00022692"/>
    </source>
</evidence>
<protein>
    <recommendedName>
        <fullName evidence="14">Cytochrome b561 bacterial/Ni-hydrogenase domain-containing protein</fullName>
    </recommendedName>
</protein>
<dbReference type="GO" id="GO:0009055">
    <property type="term" value="F:electron transfer activity"/>
    <property type="evidence" value="ECO:0007669"/>
    <property type="project" value="InterPro"/>
</dbReference>
<dbReference type="Pfam" id="PF01292">
    <property type="entry name" value="Ni_hydr_CYTB"/>
    <property type="match status" value="1"/>
</dbReference>
<dbReference type="GO" id="GO:0022904">
    <property type="term" value="P:respiratory electron transport chain"/>
    <property type="evidence" value="ECO:0007669"/>
    <property type="project" value="InterPro"/>
</dbReference>
<keyword evidence="11 13" id="KW-0472">Membrane</keyword>
<evidence type="ECO:0000256" key="8">
    <source>
        <dbReference type="ARBA" id="ARBA00022982"/>
    </source>
</evidence>
<evidence type="ECO:0000256" key="10">
    <source>
        <dbReference type="ARBA" id="ARBA00023004"/>
    </source>
</evidence>
<evidence type="ECO:0000256" key="7">
    <source>
        <dbReference type="ARBA" id="ARBA00022723"/>
    </source>
</evidence>
<comment type="subcellular location">
    <subcellularLocation>
        <location evidence="2">Cell membrane</location>
        <topology evidence="2">Multi-pass membrane protein</topology>
    </subcellularLocation>
</comment>
<evidence type="ECO:0000313" key="15">
    <source>
        <dbReference type="EMBL" id="ASQ45976.1"/>
    </source>
</evidence>
<keyword evidence="16" id="KW-1185">Reference proteome</keyword>
<evidence type="ECO:0000256" key="13">
    <source>
        <dbReference type="SAM" id="Phobius"/>
    </source>
</evidence>
<dbReference type="EMBL" id="CP016397">
    <property type="protein sequence ID" value="ASQ45976.1"/>
    <property type="molecule type" value="Genomic_DNA"/>
</dbReference>
<keyword evidence="9 13" id="KW-1133">Transmembrane helix</keyword>
<feature type="domain" description="Cytochrome b561 bacterial/Ni-hydrogenase" evidence="14">
    <location>
        <begin position="8"/>
        <end position="177"/>
    </location>
</feature>
<dbReference type="InterPro" id="IPR011577">
    <property type="entry name" value="Cyt_b561_bac/Ni-Hgenase"/>
</dbReference>
<feature type="transmembrane region" description="Helical" evidence="13">
    <location>
        <begin position="45"/>
        <end position="68"/>
    </location>
</feature>
<dbReference type="OrthoDB" id="8589936at2"/>
<dbReference type="PANTHER" id="PTHR30529:SF1">
    <property type="entry name" value="CYTOCHROME B561 HOMOLOG 2"/>
    <property type="match status" value="1"/>
</dbReference>
<evidence type="ECO:0000256" key="9">
    <source>
        <dbReference type="ARBA" id="ARBA00022989"/>
    </source>
</evidence>
<keyword evidence="10" id="KW-0408">Iron</keyword>
<dbReference type="KEGG" id="lcd:clem_07105"/>
<evidence type="ECO:0000256" key="2">
    <source>
        <dbReference type="ARBA" id="ARBA00004651"/>
    </source>
</evidence>
<evidence type="ECO:0000256" key="11">
    <source>
        <dbReference type="ARBA" id="ARBA00023136"/>
    </source>
</evidence>
<keyword evidence="8" id="KW-0249">Electron transport</keyword>
<comment type="similarity">
    <text evidence="12">Belongs to the cytochrome b561 family.</text>
</comment>
<name>A0A222P2A4_9GAMM</name>
<sequence length="192" mass="22216">MLEPAKEYSPSFKFIHWFIALLVILMLSAGFFLEDLPEQYIGSAFMVHKSVGITILFLMIFRLIWVGYQGKLPLPDSVPVWERVFSRLVQYSLYLFLILMPLSGWIMSVAAERVPAYFGLFSISLPWIKPDKQLAHFMEEVHGVIAWILIGLIVLHIMGALKHHFYDKDNVLLTMLPRRKKTKTTGEMVRDS</sequence>
<dbReference type="GO" id="GO:0046872">
    <property type="term" value="F:metal ion binding"/>
    <property type="evidence" value="ECO:0007669"/>
    <property type="project" value="UniProtKB-KW"/>
</dbReference>
<feature type="transmembrane region" description="Helical" evidence="13">
    <location>
        <begin position="141"/>
        <end position="161"/>
    </location>
</feature>
<dbReference type="PANTHER" id="PTHR30529">
    <property type="entry name" value="CYTOCHROME B561"/>
    <property type="match status" value="1"/>
</dbReference>
<keyword evidence="7" id="KW-0479">Metal-binding</keyword>
<keyword evidence="6 13" id="KW-0812">Transmembrane</keyword>
<keyword evidence="5" id="KW-0349">Heme</keyword>
<dbReference type="GO" id="GO:0005886">
    <property type="term" value="C:plasma membrane"/>
    <property type="evidence" value="ECO:0007669"/>
    <property type="project" value="UniProtKB-SubCell"/>
</dbReference>
<organism evidence="15 16">
    <name type="scientific">Legionella clemsonensis</name>
    <dbReference type="NCBI Taxonomy" id="1867846"/>
    <lineage>
        <taxon>Bacteria</taxon>
        <taxon>Pseudomonadati</taxon>
        <taxon>Pseudomonadota</taxon>
        <taxon>Gammaproteobacteria</taxon>
        <taxon>Legionellales</taxon>
        <taxon>Legionellaceae</taxon>
        <taxon>Legionella</taxon>
    </lineage>
</organism>
<dbReference type="InterPro" id="IPR052168">
    <property type="entry name" value="Cytochrome_b561_oxidase"/>
</dbReference>
<feature type="transmembrane region" description="Helical" evidence="13">
    <location>
        <begin position="88"/>
        <end position="107"/>
    </location>
</feature>
<evidence type="ECO:0000256" key="4">
    <source>
        <dbReference type="ARBA" id="ARBA00022475"/>
    </source>
</evidence>
<evidence type="ECO:0000259" key="14">
    <source>
        <dbReference type="Pfam" id="PF01292"/>
    </source>
</evidence>
<keyword evidence="4" id="KW-1003">Cell membrane</keyword>